<evidence type="ECO:0000256" key="8">
    <source>
        <dbReference type="RuleBase" id="RU363032"/>
    </source>
</evidence>
<keyword evidence="2 8" id="KW-0813">Transport</keyword>
<comment type="subcellular location">
    <subcellularLocation>
        <location evidence="1">Cell inner membrane</location>
        <topology evidence="1">Multi-pass membrane protein</topology>
    </subcellularLocation>
    <subcellularLocation>
        <location evidence="8">Cell membrane</location>
        <topology evidence="8">Multi-pass membrane protein</topology>
    </subcellularLocation>
</comment>
<dbReference type="SUPFAM" id="SSF161098">
    <property type="entry name" value="MetI-like"/>
    <property type="match status" value="2"/>
</dbReference>
<feature type="domain" description="ABC transmembrane type-1" evidence="9">
    <location>
        <begin position="339"/>
        <end position="544"/>
    </location>
</feature>
<sequence>MRQTLVPNRPKPFDCLIALATVKTGAFKALPIALLTLIPLGVIFYLALSSETNLWAHFARYVLPSVVGNTLLLMVCVAAGVLVVGVPLAWITAVCEFPGRRFFQWALVLPLAIPAYVLAFVQMGIFEFTGPVQTTARQLFGDGVWIPEIRGSFWGLVLVMVLAFYPYVYLLCRSAFATQGPRAMEAARCLGMGPYQAFFKAALPMAKPWVAGGLALVLMETLADFGAVVVFNHDTFSTALYKAWFDMHNLGTAAQLASVLILTVLAVFALELHAMRAQRFHVNNPNTARIPLKKSHALVCFGACAFLFAFAFAIPVIQLVVWATETWLAQLDRRYLEFTLNSLVLSILTAFIATTLALILAWIKRNNSDRQTLWVTRMANLGYALPGVVLAIGLYIPIAWLDEQLIGLLHPMGFDGVQLLKGTLATLLLALTARFMAVAFQSTDSSMQRITRNQEEVCASLGLGTVQTLRRLHFPLLRTGILVAFMMVAIDVMKEMPITLMTRQYGWDTLAVRVYQLTSESMWAEAATPALIIVGIGLLPVFYLMRQSTHQPNPMGKNSA</sequence>
<feature type="transmembrane region" description="Helical" evidence="8">
    <location>
        <begin position="383"/>
        <end position="400"/>
    </location>
</feature>
<comment type="caution">
    <text evidence="10">The sequence shown here is derived from an EMBL/GenBank/DDBJ whole genome shotgun (WGS) entry which is preliminary data.</text>
</comment>
<keyword evidence="6 8" id="KW-1133">Transmembrane helix</keyword>
<keyword evidence="5 8" id="KW-0812">Transmembrane</keyword>
<reference evidence="10" key="1">
    <citation type="submission" date="2022-07" db="EMBL/GenBank/DDBJ databases">
        <authorList>
            <person name="Xamxidin M."/>
        </authorList>
    </citation>
    <scope>NUCLEOTIDE SEQUENCE</scope>
    <source>
        <strain evidence="10">YS8-69</strain>
    </source>
</reference>
<evidence type="ECO:0000256" key="5">
    <source>
        <dbReference type="ARBA" id="ARBA00022692"/>
    </source>
</evidence>
<dbReference type="RefSeq" id="WP_257510802.1">
    <property type="nucleotide sequence ID" value="NZ_JANKHG010000014.1"/>
</dbReference>
<dbReference type="Proteomes" id="UP001165267">
    <property type="component" value="Unassembled WGS sequence"/>
</dbReference>
<dbReference type="Pfam" id="PF00528">
    <property type="entry name" value="BPD_transp_1"/>
    <property type="match status" value="2"/>
</dbReference>
<feature type="transmembrane region" description="Helical" evidence="8">
    <location>
        <begin position="296"/>
        <end position="323"/>
    </location>
</feature>
<feature type="transmembrane region" description="Helical" evidence="8">
    <location>
        <begin position="343"/>
        <end position="363"/>
    </location>
</feature>
<evidence type="ECO:0000256" key="7">
    <source>
        <dbReference type="ARBA" id="ARBA00023136"/>
    </source>
</evidence>
<feature type="domain" description="ABC transmembrane type-1" evidence="9">
    <location>
        <begin position="67"/>
        <end position="271"/>
    </location>
</feature>
<keyword evidence="7 8" id="KW-0472">Membrane</keyword>
<keyword evidence="11" id="KW-1185">Reference proteome</keyword>
<feature type="transmembrane region" description="Helical" evidence="8">
    <location>
        <begin position="209"/>
        <end position="233"/>
    </location>
</feature>
<evidence type="ECO:0000259" key="9">
    <source>
        <dbReference type="PROSITE" id="PS50928"/>
    </source>
</evidence>
<evidence type="ECO:0000256" key="2">
    <source>
        <dbReference type="ARBA" id="ARBA00022448"/>
    </source>
</evidence>
<dbReference type="PROSITE" id="PS50928">
    <property type="entry name" value="ABC_TM1"/>
    <property type="match status" value="2"/>
</dbReference>
<dbReference type="Gene3D" id="1.10.3720.10">
    <property type="entry name" value="MetI-like"/>
    <property type="match status" value="2"/>
</dbReference>
<evidence type="ECO:0000256" key="6">
    <source>
        <dbReference type="ARBA" id="ARBA00022989"/>
    </source>
</evidence>
<dbReference type="InterPro" id="IPR000515">
    <property type="entry name" value="MetI-like"/>
</dbReference>
<feature type="transmembrane region" description="Helical" evidence="8">
    <location>
        <begin position="476"/>
        <end position="493"/>
    </location>
</feature>
<feature type="transmembrane region" description="Helical" evidence="8">
    <location>
        <begin position="68"/>
        <end position="90"/>
    </location>
</feature>
<evidence type="ECO:0000313" key="10">
    <source>
        <dbReference type="EMBL" id="MCR2745555.1"/>
    </source>
</evidence>
<evidence type="ECO:0000313" key="11">
    <source>
        <dbReference type="Proteomes" id="UP001165267"/>
    </source>
</evidence>
<organism evidence="10 11">
    <name type="scientific">Limnobacter parvus</name>
    <dbReference type="NCBI Taxonomy" id="2939690"/>
    <lineage>
        <taxon>Bacteria</taxon>
        <taxon>Pseudomonadati</taxon>
        <taxon>Pseudomonadota</taxon>
        <taxon>Betaproteobacteria</taxon>
        <taxon>Burkholderiales</taxon>
        <taxon>Burkholderiaceae</taxon>
        <taxon>Limnobacter</taxon>
    </lineage>
</organism>
<comment type="similarity">
    <text evidence="8">Belongs to the binding-protein-dependent transport system permease family.</text>
</comment>
<dbReference type="PANTHER" id="PTHR43357">
    <property type="entry name" value="INNER MEMBRANE ABC TRANSPORTER PERMEASE PROTEIN YDCV"/>
    <property type="match status" value="1"/>
</dbReference>
<keyword evidence="4" id="KW-0997">Cell inner membrane</keyword>
<evidence type="ECO:0000256" key="3">
    <source>
        <dbReference type="ARBA" id="ARBA00022475"/>
    </source>
</evidence>
<dbReference type="PANTHER" id="PTHR43357:SF3">
    <property type="entry name" value="FE(3+)-TRANSPORT SYSTEM PERMEASE PROTEIN FBPB 2"/>
    <property type="match status" value="1"/>
</dbReference>
<name>A0ABT1XE50_9BURK</name>
<dbReference type="EMBL" id="JANKHG010000014">
    <property type="protein sequence ID" value="MCR2745555.1"/>
    <property type="molecule type" value="Genomic_DNA"/>
</dbReference>
<dbReference type="InterPro" id="IPR035906">
    <property type="entry name" value="MetI-like_sf"/>
</dbReference>
<evidence type="ECO:0000256" key="1">
    <source>
        <dbReference type="ARBA" id="ARBA00004429"/>
    </source>
</evidence>
<evidence type="ECO:0000256" key="4">
    <source>
        <dbReference type="ARBA" id="ARBA00022519"/>
    </source>
</evidence>
<proteinExistence type="inferred from homology"/>
<accession>A0ABT1XE50</accession>
<feature type="transmembrane region" description="Helical" evidence="8">
    <location>
        <begin position="29"/>
        <end position="48"/>
    </location>
</feature>
<feature type="transmembrane region" description="Helical" evidence="8">
    <location>
        <begin position="420"/>
        <end position="440"/>
    </location>
</feature>
<protein>
    <submittedName>
        <fullName evidence="10">Iron ABC transporter permease</fullName>
    </submittedName>
</protein>
<dbReference type="CDD" id="cd06261">
    <property type="entry name" value="TM_PBP2"/>
    <property type="match status" value="2"/>
</dbReference>
<keyword evidence="3" id="KW-1003">Cell membrane</keyword>
<feature type="transmembrane region" description="Helical" evidence="8">
    <location>
        <begin position="253"/>
        <end position="275"/>
    </location>
</feature>
<feature type="transmembrane region" description="Helical" evidence="8">
    <location>
        <begin position="102"/>
        <end position="125"/>
    </location>
</feature>
<gene>
    <name evidence="10" type="ORF">NSP04_02705</name>
</gene>
<feature type="transmembrane region" description="Helical" evidence="8">
    <location>
        <begin position="526"/>
        <end position="545"/>
    </location>
</feature>
<feature type="transmembrane region" description="Helical" evidence="8">
    <location>
        <begin position="153"/>
        <end position="172"/>
    </location>
</feature>